<gene>
    <name evidence="1" type="ORF">MNBD_ACTINO02-233</name>
</gene>
<name>A0A3B0STL5_9ZZZZ</name>
<dbReference type="GO" id="GO:0008967">
    <property type="term" value="F:phosphoglycolate phosphatase activity"/>
    <property type="evidence" value="ECO:0007669"/>
    <property type="project" value="UniProtKB-EC"/>
</dbReference>
<protein>
    <submittedName>
        <fullName evidence="1">Phosphoglycolate phosphatase</fullName>
        <ecNumber evidence="1">3.1.3.18</ecNumber>
    </submittedName>
</protein>
<dbReference type="EC" id="3.1.3.18" evidence="1"/>
<dbReference type="InterPro" id="IPR041492">
    <property type="entry name" value="HAD_2"/>
</dbReference>
<proteinExistence type="predicted"/>
<dbReference type="SUPFAM" id="SSF56784">
    <property type="entry name" value="HAD-like"/>
    <property type="match status" value="1"/>
</dbReference>
<keyword evidence="1" id="KW-0378">Hydrolase</keyword>
<dbReference type="EMBL" id="UOEK01000288">
    <property type="protein sequence ID" value="VAW04437.1"/>
    <property type="molecule type" value="Genomic_DNA"/>
</dbReference>
<organism evidence="1">
    <name type="scientific">hydrothermal vent metagenome</name>
    <dbReference type="NCBI Taxonomy" id="652676"/>
    <lineage>
        <taxon>unclassified sequences</taxon>
        <taxon>metagenomes</taxon>
        <taxon>ecological metagenomes</taxon>
    </lineage>
</organism>
<evidence type="ECO:0000313" key="1">
    <source>
        <dbReference type="EMBL" id="VAW04437.1"/>
    </source>
</evidence>
<dbReference type="SFLD" id="SFLDG01129">
    <property type="entry name" value="C1.5:_HAD__Beta-PGM__Phosphata"/>
    <property type="match status" value="1"/>
</dbReference>
<dbReference type="Gene3D" id="3.40.50.1000">
    <property type="entry name" value="HAD superfamily/HAD-like"/>
    <property type="match status" value="1"/>
</dbReference>
<dbReference type="Pfam" id="PF13419">
    <property type="entry name" value="HAD_2"/>
    <property type="match status" value="1"/>
</dbReference>
<dbReference type="GO" id="GO:0004713">
    <property type="term" value="F:protein tyrosine kinase activity"/>
    <property type="evidence" value="ECO:0007669"/>
    <property type="project" value="TreeGrafter"/>
</dbReference>
<dbReference type="GO" id="GO:0005829">
    <property type="term" value="C:cytosol"/>
    <property type="evidence" value="ECO:0007669"/>
    <property type="project" value="TreeGrafter"/>
</dbReference>
<sequence length="230" mass="25306">MPDRIPAEHTVIFDLDGTLIDPFEGITQSIRYALHEMGRPAPLASELTWCIGPPLFDSFTTLLGGTSVASRCDIEEAIRLYRVRFSHVGIYECQLYSGIPETLEELANQGFSLLVATSKPHIYALPIVEHLEVGQWFQHVYGAEMDGTRRDKGALLEHVLAKERIIGDQTIMIGDRRYDVDGAREVGIRSIGVSFGYAAPGELEAADPDALVATPREIPAAVMQLLGDAR</sequence>
<dbReference type="PANTHER" id="PTHR43434">
    <property type="entry name" value="PHOSPHOGLYCOLATE PHOSPHATASE"/>
    <property type="match status" value="1"/>
</dbReference>
<dbReference type="InterPro" id="IPR023214">
    <property type="entry name" value="HAD_sf"/>
</dbReference>
<dbReference type="Gene3D" id="1.10.150.240">
    <property type="entry name" value="Putative phosphatase, domain 2"/>
    <property type="match status" value="1"/>
</dbReference>
<dbReference type="AlphaFoldDB" id="A0A3B0STL5"/>
<dbReference type="InterPro" id="IPR023198">
    <property type="entry name" value="PGP-like_dom2"/>
</dbReference>
<dbReference type="FunFam" id="3.40.50.1000:FF:000022">
    <property type="entry name" value="Phosphoglycolate phosphatase"/>
    <property type="match status" value="1"/>
</dbReference>
<dbReference type="InterPro" id="IPR036412">
    <property type="entry name" value="HAD-like_sf"/>
</dbReference>
<dbReference type="InterPro" id="IPR050155">
    <property type="entry name" value="HAD-like_hydrolase_sf"/>
</dbReference>
<dbReference type="PANTHER" id="PTHR43434:SF20">
    <property type="entry name" value="5'-NUCLEOTIDASE"/>
    <property type="match status" value="1"/>
</dbReference>
<accession>A0A3B0STL5</accession>
<reference evidence="1" key="1">
    <citation type="submission" date="2018-06" db="EMBL/GenBank/DDBJ databases">
        <authorList>
            <person name="Zhirakovskaya E."/>
        </authorList>
    </citation>
    <scope>NUCLEOTIDE SEQUENCE</scope>
</reference>
<dbReference type="SFLD" id="SFLDS00003">
    <property type="entry name" value="Haloacid_Dehalogenase"/>
    <property type="match status" value="1"/>
</dbReference>